<dbReference type="SUPFAM" id="SSF53474">
    <property type="entry name" value="alpha/beta-Hydrolases"/>
    <property type="match status" value="1"/>
</dbReference>
<evidence type="ECO:0008006" key="3">
    <source>
        <dbReference type="Google" id="ProtNLM"/>
    </source>
</evidence>
<evidence type="ECO:0000313" key="1">
    <source>
        <dbReference type="EMBL" id="KAK3237483.1"/>
    </source>
</evidence>
<dbReference type="Proteomes" id="UP001190700">
    <property type="component" value="Unassembled WGS sequence"/>
</dbReference>
<proteinExistence type="predicted"/>
<dbReference type="PANTHER" id="PTHR12265">
    <property type="entry name" value="TRANSMEMBRANE PROTEIN 53"/>
    <property type="match status" value="1"/>
</dbReference>
<feature type="non-terminal residue" evidence="1">
    <location>
        <position position="1"/>
    </location>
</feature>
<accession>A0AAE0BKA8</accession>
<keyword evidence="2" id="KW-1185">Reference proteome</keyword>
<gene>
    <name evidence="1" type="ORF">CYMTET_52447</name>
</gene>
<name>A0AAE0BKA8_9CHLO</name>
<protein>
    <recommendedName>
        <fullName evidence="3">Alpha/beta hydrolase</fullName>
    </recommendedName>
</protein>
<dbReference type="PANTHER" id="PTHR12265:SF0">
    <property type="entry name" value="EXPRESSED PROTEIN"/>
    <property type="match status" value="1"/>
</dbReference>
<dbReference type="EMBL" id="LGRX02034571">
    <property type="protein sequence ID" value="KAK3237483.1"/>
    <property type="molecule type" value="Genomic_DNA"/>
</dbReference>
<reference evidence="1 2" key="1">
    <citation type="journal article" date="2015" name="Genome Biol. Evol.">
        <title>Comparative Genomics of a Bacterivorous Green Alga Reveals Evolutionary Causalities and Consequences of Phago-Mixotrophic Mode of Nutrition.</title>
        <authorList>
            <person name="Burns J.A."/>
            <person name="Paasch A."/>
            <person name="Narechania A."/>
            <person name="Kim E."/>
        </authorList>
    </citation>
    <scope>NUCLEOTIDE SEQUENCE [LARGE SCALE GENOMIC DNA]</scope>
    <source>
        <strain evidence="1 2">PLY_AMNH</strain>
    </source>
</reference>
<dbReference type="AlphaFoldDB" id="A0AAE0BKA8"/>
<dbReference type="InterPro" id="IPR029058">
    <property type="entry name" value="AB_hydrolase_fold"/>
</dbReference>
<organism evidence="1 2">
    <name type="scientific">Cymbomonas tetramitiformis</name>
    <dbReference type="NCBI Taxonomy" id="36881"/>
    <lineage>
        <taxon>Eukaryota</taxon>
        <taxon>Viridiplantae</taxon>
        <taxon>Chlorophyta</taxon>
        <taxon>Pyramimonadophyceae</taxon>
        <taxon>Pyramimonadales</taxon>
        <taxon>Pyramimonadaceae</taxon>
        <taxon>Cymbomonas</taxon>
    </lineage>
</organism>
<comment type="caution">
    <text evidence="1">The sequence shown here is derived from an EMBL/GenBank/DDBJ whole genome shotgun (WGS) entry which is preliminary data.</text>
</comment>
<dbReference type="Pfam" id="PF05705">
    <property type="entry name" value="DUF829"/>
    <property type="match status" value="1"/>
</dbReference>
<dbReference type="InterPro" id="IPR008547">
    <property type="entry name" value="DUF829_TMEM53"/>
</dbReference>
<sequence length="105" mass="12013">RERTEFWKVLTQPEAVPRNAPTVLLFAEDDDLAPAAVIKTFSGELMSAGWRVQGLCWPRSEHVGHLRQHPKEYKAAISAWLEKARDVWREMHPNVLAAHPHIAKL</sequence>
<evidence type="ECO:0000313" key="2">
    <source>
        <dbReference type="Proteomes" id="UP001190700"/>
    </source>
</evidence>